<evidence type="ECO:0000313" key="3">
    <source>
        <dbReference type="Proteomes" id="UP001154282"/>
    </source>
</evidence>
<feature type="compositionally biased region" description="Basic residues" evidence="1">
    <location>
        <begin position="18"/>
        <end position="27"/>
    </location>
</feature>
<dbReference type="Proteomes" id="UP001154282">
    <property type="component" value="Unassembled WGS sequence"/>
</dbReference>
<feature type="compositionally biased region" description="Pro residues" evidence="1">
    <location>
        <begin position="36"/>
        <end position="56"/>
    </location>
</feature>
<sequence>MVEPLRPKGRLGSEAQRHTLRVHRRRSHPQERHPPTSQPCPQESPCPPPPCVLEGR</sequence>
<accession>A0AAV0RET6</accession>
<comment type="caution">
    <text evidence="2">The sequence shown here is derived from an EMBL/GenBank/DDBJ whole genome shotgun (WGS) entry which is preliminary data.</text>
</comment>
<proteinExistence type="predicted"/>
<feature type="region of interest" description="Disordered" evidence="1">
    <location>
        <begin position="1"/>
        <end position="56"/>
    </location>
</feature>
<name>A0AAV0RET6_9ROSI</name>
<protein>
    <submittedName>
        <fullName evidence="2">Uncharacterized protein</fullName>
    </submittedName>
</protein>
<dbReference type="AlphaFoldDB" id="A0AAV0RET6"/>
<keyword evidence="3" id="KW-1185">Reference proteome</keyword>
<evidence type="ECO:0000256" key="1">
    <source>
        <dbReference type="SAM" id="MobiDB-lite"/>
    </source>
</evidence>
<gene>
    <name evidence="2" type="ORF">LITE_LOCUS47837</name>
</gene>
<organism evidence="2 3">
    <name type="scientific">Linum tenue</name>
    <dbReference type="NCBI Taxonomy" id="586396"/>
    <lineage>
        <taxon>Eukaryota</taxon>
        <taxon>Viridiplantae</taxon>
        <taxon>Streptophyta</taxon>
        <taxon>Embryophyta</taxon>
        <taxon>Tracheophyta</taxon>
        <taxon>Spermatophyta</taxon>
        <taxon>Magnoliopsida</taxon>
        <taxon>eudicotyledons</taxon>
        <taxon>Gunneridae</taxon>
        <taxon>Pentapetalae</taxon>
        <taxon>rosids</taxon>
        <taxon>fabids</taxon>
        <taxon>Malpighiales</taxon>
        <taxon>Linaceae</taxon>
        <taxon>Linum</taxon>
    </lineage>
</organism>
<evidence type="ECO:0000313" key="2">
    <source>
        <dbReference type="EMBL" id="CAI0556103.1"/>
    </source>
</evidence>
<dbReference type="EMBL" id="CAMGYJ010000010">
    <property type="protein sequence ID" value="CAI0556103.1"/>
    <property type="molecule type" value="Genomic_DNA"/>
</dbReference>
<reference evidence="2" key="1">
    <citation type="submission" date="2022-08" db="EMBL/GenBank/DDBJ databases">
        <authorList>
            <person name="Gutierrez-Valencia J."/>
        </authorList>
    </citation>
    <scope>NUCLEOTIDE SEQUENCE</scope>
</reference>